<dbReference type="RefSeq" id="WP_112869705.1">
    <property type="nucleotide sequence ID" value="NZ_CP021781.1"/>
</dbReference>
<protein>
    <submittedName>
        <fullName evidence="3">Uncharacterized protein</fullName>
    </submittedName>
</protein>
<evidence type="ECO:0000313" key="5">
    <source>
        <dbReference type="Proteomes" id="UP000251120"/>
    </source>
</evidence>
<reference evidence="3 5" key="1">
    <citation type="submission" date="2017-06" db="EMBL/GenBank/DDBJ databases">
        <title>Complete genome of Francisella adeliensis.</title>
        <authorList>
            <person name="Vallesi A."/>
            <person name="Sjodin A."/>
        </authorList>
    </citation>
    <scope>NUCLEOTIDE SEQUENCE [LARGE SCALE GENOMIC DNA]</scope>
    <source>
        <strain evidence="3 5">FDC440</strain>
    </source>
</reference>
<proteinExistence type="predicted"/>
<evidence type="ECO:0000256" key="1">
    <source>
        <dbReference type="SAM" id="Coils"/>
    </source>
</evidence>
<evidence type="ECO:0000313" key="4">
    <source>
        <dbReference type="EMBL" id="QIW11764.1"/>
    </source>
</evidence>
<evidence type="ECO:0000256" key="2">
    <source>
        <dbReference type="SAM" id="MobiDB-lite"/>
    </source>
</evidence>
<keyword evidence="1" id="KW-0175">Coiled coil</keyword>
<evidence type="ECO:0000313" key="3">
    <source>
        <dbReference type="EMBL" id="AXA33532.1"/>
    </source>
</evidence>
<dbReference type="EMBL" id="CP043424">
    <property type="protein sequence ID" value="QIW11764.1"/>
    <property type="molecule type" value="Genomic_DNA"/>
</dbReference>
<sequence>MKKPHSEHKKRYHNNNNSRFKGKPVVDYTSEFDNKKLQTQSGDVIELFKMIQAVRYDRTSFQELYNESRQKLNNDRMNLESEVIKLKKHYNARITALQEEYNSVKSNNKLELARLREG</sequence>
<dbReference type="EMBL" id="CP021781">
    <property type="protein sequence ID" value="AXA33532.1"/>
    <property type="molecule type" value="Genomic_DNA"/>
</dbReference>
<organism evidence="3 5">
    <name type="scientific">Francisella adeliensis</name>
    <dbReference type="NCBI Taxonomy" id="2007306"/>
    <lineage>
        <taxon>Bacteria</taxon>
        <taxon>Pseudomonadati</taxon>
        <taxon>Pseudomonadota</taxon>
        <taxon>Gammaproteobacteria</taxon>
        <taxon>Thiotrichales</taxon>
        <taxon>Francisellaceae</taxon>
        <taxon>Francisella</taxon>
    </lineage>
</organism>
<dbReference type="Proteomes" id="UP000681131">
    <property type="component" value="Chromosome"/>
</dbReference>
<dbReference type="KEGG" id="fad:CDH04_03490"/>
<evidence type="ECO:0000313" key="6">
    <source>
        <dbReference type="Proteomes" id="UP000681131"/>
    </source>
</evidence>
<dbReference type="Proteomes" id="UP000251120">
    <property type="component" value="Chromosome"/>
</dbReference>
<feature type="compositionally biased region" description="Basic residues" evidence="2">
    <location>
        <begin position="1"/>
        <end position="13"/>
    </location>
</feature>
<feature type="coiled-coil region" evidence="1">
    <location>
        <begin position="62"/>
        <end position="107"/>
    </location>
</feature>
<accession>A0A2Z4XYG8</accession>
<dbReference type="AlphaFoldDB" id="A0A2Z4XYG8"/>
<keyword evidence="6" id="KW-1185">Reference proteome</keyword>
<name>A0A2Z4XYG8_9GAMM</name>
<dbReference type="OrthoDB" id="5605335at2"/>
<reference evidence="4 6" key="2">
    <citation type="submission" date="2019-08" db="EMBL/GenBank/DDBJ databases">
        <title>Complete genome sequences of Francisella adeliensis (FSC1325 and FSC1326).</title>
        <authorList>
            <person name="Ohrman C."/>
            <person name="Uneklint I."/>
            <person name="Vallesi A."/>
            <person name="Karlsson L."/>
            <person name="Sjodin A."/>
        </authorList>
    </citation>
    <scope>NUCLEOTIDE SEQUENCE [LARGE SCALE GENOMIC DNA]</scope>
    <source>
        <strain evidence="4 6">FSC1325</strain>
    </source>
</reference>
<gene>
    <name evidence="3" type="ORF">CDH04_03490</name>
    <name evidence="4" type="ORF">FZC43_03490</name>
</gene>
<feature type="region of interest" description="Disordered" evidence="2">
    <location>
        <begin position="1"/>
        <end position="24"/>
    </location>
</feature>